<organism evidence="5">
    <name type="scientific">marine metagenome</name>
    <dbReference type="NCBI Taxonomy" id="408172"/>
    <lineage>
        <taxon>unclassified sequences</taxon>
        <taxon>metagenomes</taxon>
        <taxon>ecological metagenomes</taxon>
    </lineage>
</organism>
<dbReference type="HAMAP" id="MF_00291_B">
    <property type="entry name" value="Ribosomal_uS2_B"/>
    <property type="match status" value="1"/>
</dbReference>
<evidence type="ECO:0000256" key="4">
    <source>
        <dbReference type="SAM" id="MobiDB-lite"/>
    </source>
</evidence>
<dbReference type="Gene3D" id="1.10.287.610">
    <property type="entry name" value="Helix hairpin bin"/>
    <property type="match status" value="1"/>
</dbReference>
<sequence>MEDELALPEYSIEEFLEVGAHFGHQTHRWNPKMEQFIFGERNNIHILDLSQTIPMMHNALLAVREVIKSGGRVLFVGTKRQASEVISETASSCAQYYVNHRWLGGTLTNWKTISNTISRLKSIQETLDNIDLAGLTKKELLKLTRERDKLERSIGGIKDMGGLPDLIFVIDTVKEDIAIKEAIKLKIPIAAIIDSNSNPEGIDYPVPGNDDSAKCIKLYCDLVARAAIDGLSIQSEEKVSSKEDETTNVKVKEKKDTEAQKDNEEIKVEKSKDISKDGPGETELEKSSRNISKKTLTQKKTNTKVKKNPKEKNTES</sequence>
<dbReference type="InterPro" id="IPR018130">
    <property type="entry name" value="Ribosomal_uS2_CS"/>
</dbReference>
<gene>
    <name evidence="5" type="ORF">METZ01_LOCUS98361</name>
</gene>
<dbReference type="InterPro" id="IPR023591">
    <property type="entry name" value="Ribosomal_uS2_flav_dom_sf"/>
</dbReference>
<dbReference type="PROSITE" id="PS00963">
    <property type="entry name" value="RIBOSOMAL_S2_2"/>
    <property type="match status" value="1"/>
</dbReference>
<keyword evidence="3" id="KW-0687">Ribonucleoprotein</keyword>
<dbReference type="PANTHER" id="PTHR12534:SF0">
    <property type="entry name" value="SMALL RIBOSOMAL SUBUNIT PROTEIN US2M"/>
    <property type="match status" value="1"/>
</dbReference>
<evidence type="ECO:0000313" key="5">
    <source>
        <dbReference type="EMBL" id="SVA45507.1"/>
    </source>
</evidence>
<dbReference type="PRINTS" id="PR00395">
    <property type="entry name" value="RIBOSOMALS2"/>
</dbReference>
<protein>
    <recommendedName>
        <fullName evidence="6">30S ribosomal protein S2</fullName>
    </recommendedName>
</protein>
<dbReference type="CDD" id="cd01425">
    <property type="entry name" value="RPS2"/>
    <property type="match status" value="1"/>
</dbReference>
<dbReference type="Gene3D" id="3.40.50.10490">
    <property type="entry name" value="Glucose-6-phosphate isomerase like protein, domain 1"/>
    <property type="match status" value="1"/>
</dbReference>
<keyword evidence="2" id="KW-0689">Ribosomal protein</keyword>
<proteinExistence type="inferred from homology"/>
<dbReference type="GO" id="GO:0006412">
    <property type="term" value="P:translation"/>
    <property type="evidence" value="ECO:0007669"/>
    <property type="project" value="InterPro"/>
</dbReference>
<evidence type="ECO:0008006" key="6">
    <source>
        <dbReference type="Google" id="ProtNLM"/>
    </source>
</evidence>
<dbReference type="PANTHER" id="PTHR12534">
    <property type="entry name" value="30S RIBOSOMAL PROTEIN S2 PROKARYOTIC AND ORGANELLAR"/>
    <property type="match status" value="1"/>
</dbReference>
<evidence type="ECO:0000256" key="1">
    <source>
        <dbReference type="ARBA" id="ARBA00006242"/>
    </source>
</evidence>
<dbReference type="GO" id="GO:0022627">
    <property type="term" value="C:cytosolic small ribosomal subunit"/>
    <property type="evidence" value="ECO:0007669"/>
    <property type="project" value="TreeGrafter"/>
</dbReference>
<feature type="region of interest" description="Disordered" evidence="4">
    <location>
        <begin position="237"/>
        <end position="316"/>
    </location>
</feature>
<comment type="similarity">
    <text evidence="1">Belongs to the universal ribosomal protein uS2 family.</text>
</comment>
<dbReference type="SUPFAM" id="SSF52313">
    <property type="entry name" value="Ribosomal protein S2"/>
    <property type="match status" value="1"/>
</dbReference>
<evidence type="ECO:0000256" key="3">
    <source>
        <dbReference type="ARBA" id="ARBA00023274"/>
    </source>
</evidence>
<dbReference type="AlphaFoldDB" id="A0A381W0V0"/>
<dbReference type="GO" id="GO:0003735">
    <property type="term" value="F:structural constituent of ribosome"/>
    <property type="evidence" value="ECO:0007669"/>
    <property type="project" value="InterPro"/>
</dbReference>
<dbReference type="Pfam" id="PF00318">
    <property type="entry name" value="Ribosomal_S2"/>
    <property type="match status" value="1"/>
</dbReference>
<name>A0A381W0V0_9ZZZZ</name>
<feature type="compositionally biased region" description="Basic and acidic residues" evidence="4">
    <location>
        <begin position="237"/>
        <end position="288"/>
    </location>
</feature>
<evidence type="ECO:0000256" key="2">
    <source>
        <dbReference type="ARBA" id="ARBA00022980"/>
    </source>
</evidence>
<dbReference type="InterPro" id="IPR005706">
    <property type="entry name" value="Ribosomal_uS2_bac/mit/plastid"/>
</dbReference>
<reference evidence="5" key="1">
    <citation type="submission" date="2018-05" db="EMBL/GenBank/DDBJ databases">
        <authorList>
            <person name="Lanie J.A."/>
            <person name="Ng W.-L."/>
            <person name="Kazmierczak K.M."/>
            <person name="Andrzejewski T.M."/>
            <person name="Davidsen T.M."/>
            <person name="Wayne K.J."/>
            <person name="Tettelin H."/>
            <person name="Glass J.I."/>
            <person name="Rusch D."/>
            <person name="Podicherti R."/>
            <person name="Tsui H.-C.T."/>
            <person name="Winkler M.E."/>
        </authorList>
    </citation>
    <scope>NUCLEOTIDE SEQUENCE</scope>
</reference>
<accession>A0A381W0V0</accession>
<dbReference type="EMBL" id="UINC01010209">
    <property type="protein sequence ID" value="SVA45507.1"/>
    <property type="molecule type" value="Genomic_DNA"/>
</dbReference>
<dbReference type="NCBIfam" id="TIGR01011">
    <property type="entry name" value="rpsB_bact"/>
    <property type="match status" value="1"/>
</dbReference>
<dbReference type="InterPro" id="IPR001865">
    <property type="entry name" value="Ribosomal_uS2"/>
</dbReference>